<evidence type="ECO:0000256" key="8">
    <source>
        <dbReference type="SAM" id="MobiDB-lite"/>
    </source>
</evidence>
<comment type="subcellular location">
    <subcellularLocation>
        <location evidence="1">Cell membrane</location>
        <topology evidence="1">Multi-pass membrane protein</topology>
    </subcellularLocation>
</comment>
<dbReference type="PANTHER" id="PTHR30047">
    <property type="entry name" value="HIGH-AFFINITY CHOLINE TRANSPORT PROTEIN-RELATED"/>
    <property type="match status" value="1"/>
</dbReference>
<dbReference type="EMBL" id="JADCKQ010000002">
    <property type="protein sequence ID" value="MBI1492788.1"/>
    <property type="molecule type" value="Genomic_DNA"/>
</dbReference>
<proteinExistence type="inferred from homology"/>
<dbReference type="AlphaFoldDB" id="A0A8J7II47"/>
<evidence type="ECO:0000256" key="4">
    <source>
        <dbReference type="ARBA" id="ARBA00022475"/>
    </source>
</evidence>
<keyword evidence="7 9" id="KW-0472">Membrane</keyword>
<feature type="transmembrane region" description="Helical" evidence="9">
    <location>
        <begin position="29"/>
        <end position="46"/>
    </location>
</feature>
<dbReference type="GO" id="GO:0005886">
    <property type="term" value="C:plasma membrane"/>
    <property type="evidence" value="ECO:0007669"/>
    <property type="project" value="UniProtKB-SubCell"/>
</dbReference>
<keyword evidence="3" id="KW-0813">Transport</keyword>
<comment type="caution">
    <text evidence="10">The sequence shown here is derived from an EMBL/GenBank/DDBJ whole genome shotgun (WGS) entry which is preliminary data.</text>
</comment>
<keyword evidence="4" id="KW-1003">Cell membrane</keyword>
<evidence type="ECO:0000256" key="1">
    <source>
        <dbReference type="ARBA" id="ARBA00004651"/>
    </source>
</evidence>
<dbReference type="Pfam" id="PF02028">
    <property type="entry name" value="BCCT"/>
    <property type="match status" value="1"/>
</dbReference>
<feature type="region of interest" description="Disordered" evidence="8">
    <location>
        <begin position="541"/>
        <end position="560"/>
    </location>
</feature>
<name>A0A8J7II47_9RHOB</name>
<keyword evidence="5 9" id="KW-0812">Transmembrane</keyword>
<evidence type="ECO:0000256" key="3">
    <source>
        <dbReference type="ARBA" id="ARBA00022448"/>
    </source>
</evidence>
<dbReference type="RefSeq" id="WP_228847685.1">
    <property type="nucleotide sequence ID" value="NZ_JADCKQ010000002.1"/>
</dbReference>
<sequence>MTQENKPSGGDHLVSDTGLFKGLHNGMSIASKAMIAVFVLFTILNVEYAGKLYGGIRSGVEGALSWYYISSVVILFFVCLFLMFSRFGSIRLGDDDSRPEFSNFSWFAMLFSAGVSIGILFFGIAEPLFYFDNSAAWGYPNNPFADAAGHTEMNMERAVDAVRTTNFHWGLHGWAIYTMTGLALGYFAFRKKLPLTFRSALYPILGDKIYGPAGHAVDLLAVFGTVFGIATSLGLGVTQMAEGLNVLFGTGTSTTLKVGLVIVISIVATMSAVSGIGKGIRILSEWNIILSILLVLFFLFAGPTQWLIGFFLNAMGDYATTLWSMGFWTASEAGDVKWQGGWTLFYWGWWLSWAPFVGMFVARISKGRTIREFMLGAMFVPTTMAFIWISIFSGNALYLEMNAVDGVGTAGLIDQVNNWNLGGTLYGTIDRLTESGVLSWIVSALATFLLATWFITSSDSGTLVVTTILSMGNANPPKIHRIIWGGAQGLVAAVLLMAGGLSALQTAAIAAALPISVLVVLMAWGVIKSLMEDSSAVHIEDSAKGGTAPDGTAYSRDLHG</sequence>
<feature type="transmembrane region" description="Helical" evidence="9">
    <location>
        <begin position="344"/>
        <end position="361"/>
    </location>
</feature>
<dbReference type="GO" id="GO:0022857">
    <property type="term" value="F:transmembrane transporter activity"/>
    <property type="evidence" value="ECO:0007669"/>
    <property type="project" value="InterPro"/>
</dbReference>
<feature type="transmembrane region" description="Helical" evidence="9">
    <location>
        <begin position="66"/>
        <end position="84"/>
    </location>
</feature>
<evidence type="ECO:0000256" key="7">
    <source>
        <dbReference type="ARBA" id="ARBA00023136"/>
    </source>
</evidence>
<feature type="transmembrane region" description="Helical" evidence="9">
    <location>
        <begin position="104"/>
        <end position="125"/>
    </location>
</feature>
<feature type="transmembrane region" description="Helical" evidence="9">
    <location>
        <begin position="217"/>
        <end position="238"/>
    </location>
</feature>
<organism evidence="10 11">
    <name type="scientific">Halocynthiibacter styelae</name>
    <dbReference type="NCBI Taxonomy" id="2761955"/>
    <lineage>
        <taxon>Bacteria</taxon>
        <taxon>Pseudomonadati</taxon>
        <taxon>Pseudomonadota</taxon>
        <taxon>Alphaproteobacteria</taxon>
        <taxon>Rhodobacterales</taxon>
        <taxon>Paracoccaceae</taxon>
        <taxon>Halocynthiibacter</taxon>
    </lineage>
</organism>
<evidence type="ECO:0000256" key="2">
    <source>
        <dbReference type="ARBA" id="ARBA00005658"/>
    </source>
</evidence>
<protein>
    <submittedName>
        <fullName evidence="10">BCCT family transporter</fullName>
    </submittedName>
</protein>
<dbReference type="PANTHER" id="PTHR30047:SF7">
    <property type="entry name" value="HIGH-AFFINITY CHOLINE TRANSPORT PROTEIN"/>
    <property type="match status" value="1"/>
</dbReference>
<feature type="transmembrane region" description="Helical" evidence="9">
    <location>
        <begin position="507"/>
        <end position="527"/>
    </location>
</feature>
<feature type="transmembrane region" description="Helical" evidence="9">
    <location>
        <begin position="171"/>
        <end position="189"/>
    </location>
</feature>
<evidence type="ECO:0000313" key="11">
    <source>
        <dbReference type="Proteomes" id="UP000640583"/>
    </source>
</evidence>
<keyword evidence="6 9" id="KW-1133">Transmembrane helix</keyword>
<feature type="transmembrane region" description="Helical" evidence="9">
    <location>
        <begin position="482"/>
        <end position="501"/>
    </location>
</feature>
<reference evidence="10" key="1">
    <citation type="submission" date="2020-10" db="EMBL/GenBank/DDBJ databases">
        <title>Paenihalocynthiibacter styelae gen. nov., sp. nov., isolated from stalked sea squirt Styela clava.</title>
        <authorList>
            <person name="Kim Y.-O."/>
            <person name="Yoon J.-H."/>
        </authorList>
    </citation>
    <scope>NUCLEOTIDE SEQUENCE</scope>
    <source>
        <strain evidence="10">MYP1-1</strain>
    </source>
</reference>
<comment type="similarity">
    <text evidence="2">Belongs to the BCCT transporter (TC 2.A.15) family.</text>
</comment>
<dbReference type="Proteomes" id="UP000640583">
    <property type="component" value="Unassembled WGS sequence"/>
</dbReference>
<feature type="transmembrane region" description="Helical" evidence="9">
    <location>
        <begin position="437"/>
        <end position="470"/>
    </location>
</feature>
<keyword evidence="11" id="KW-1185">Reference proteome</keyword>
<gene>
    <name evidence="10" type="ORF">H1D41_03960</name>
</gene>
<feature type="transmembrane region" description="Helical" evidence="9">
    <location>
        <begin position="288"/>
        <end position="308"/>
    </location>
</feature>
<dbReference type="InterPro" id="IPR000060">
    <property type="entry name" value="BCCT_transptr"/>
</dbReference>
<dbReference type="InterPro" id="IPR018093">
    <property type="entry name" value="BCCT_CS"/>
</dbReference>
<feature type="transmembrane region" description="Helical" evidence="9">
    <location>
        <begin position="373"/>
        <end position="392"/>
    </location>
</feature>
<evidence type="ECO:0000256" key="9">
    <source>
        <dbReference type="SAM" id="Phobius"/>
    </source>
</evidence>
<dbReference type="NCBIfam" id="TIGR00842">
    <property type="entry name" value="bcct"/>
    <property type="match status" value="1"/>
</dbReference>
<evidence type="ECO:0000256" key="6">
    <source>
        <dbReference type="ARBA" id="ARBA00022989"/>
    </source>
</evidence>
<dbReference type="PROSITE" id="PS01303">
    <property type="entry name" value="BCCT"/>
    <property type="match status" value="1"/>
</dbReference>
<accession>A0A8J7II47</accession>
<evidence type="ECO:0000313" key="10">
    <source>
        <dbReference type="EMBL" id="MBI1492788.1"/>
    </source>
</evidence>
<evidence type="ECO:0000256" key="5">
    <source>
        <dbReference type="ARBA" id="ARBA00022692"/>
    </source>
</evidence>